<gene>
    <name evidence="1" type="ORF">V6N12_007354</name>
</gene>
<sequence length="69" mass="7806">MVDDERHVNIVVEIEKTRVKKMKKHDIVVVSLTLPHVYEDLSGRKPDGIPSVLVPSALERTFSRTPLEG</sequence>
<organism evidence="1 2">
    <name type="scientific">Hibiscus sabdariffa</name>
    <name type="common">roselle</name>
    <dbReference type="NCBI Taxonomy" id="183260"/>
    <lineage>
        <taxon>Eukaryota</taxon>
        <taxon>Viridiplantae</taxon>
        <taxon>Streptophyta</taxon>
        <taxon>Embryophyta</taxon>
        <taxon>Tracheophyta</taxon>
        <taxon>Spermatophyta</taxon>
        <taxon>Magnoliopsida</taxon>
        <taxon>eudicotyledons</taxon>
        <taxon>Gunneridae</taxon>
        <taxon>Pentapetalae</taxon>
        <taxon>rosids</taxon>
        <taxon>malvids</taxon>
        <taxon>Malvales</taxon>
        <taxon>Malvaceae</taxon>
        <taxon>Malvoideae</taxon>
        <taxon>Hibiscus</taxon>
    </lineage>
</organism>
<comment type="caution">
    <text evidence="1">The sequence shown here is derived from an EMBL/GenBank/DDBJ whole genome shotgun (WGS) entry which is preliminary data.</text>
</comment>
<dbReference type="Proteomes" id="UP001472677">
    <property type="component" value="Unassembled WGS sequence"/>
</dbReference>
<reference evidence="1 2" key="1">
    <citation type="journal article" date="2024" name="G3 (Bethesda)">
        <title>Genome assembly of Hibiscus sabdariffa L. provides insights into metabolisms of medicinal natural products.</title>
        <authorList>
            <person name="Kim T."/>
        </authorList>
    </citation>
    <scope>NUCLEOTIDE SEQUENCE [LARGE SCALE GENOMIC DNA]</scope>
    <source>
        <strain evidence="1">TK-2024</strain>
        <tissue evidence="1">Old leaves</tissue>
    </source>
</reference>
<proteinExistence type="predicted"/>
<protein>
    <submittedName>
        <fullName evidence="1">Uncharacterized protein</fullName>
    </submittedName>
</protein>
<evidence type="ECO:0000313" key="2">
    <source>
        <dbReference type="Proteomes" id="UP001472677"/>
    </source>
</evidence>
<dbReference type="EMBL" id="JBBPBM010000009">
    <property type="protein sequence ID" value="KAK8568814.1"/>
    <property type="molecule type" value="Genomic_DNA"/>
</dbReference>
<accession>A0ABR2F1I8</accession>
<evidence type="ECO:0000313" key="1">
    <source>
        <dbReference type="EMBL" id="KAK8568814.1"/>
    </source>
</evidence>
<keyword evidence="2" id="KW-1185">Reference proteome</keyword>
<name>A0ABR2F1I8_9ROSI</name>